<sequence>MAELTFTKSFLTALDSRPVKLPGDYVFDPSSFPAPHPYTLPRLSDPHPPMPKKIKQTAIPGSSKSITIHLKSARNPVLHVTLDNCAISSTAVKELKEAVQERVQTTDLENKPASVPLDKIKILWKKKPVQGQTIAEILASDSTILSGGKEIEFGVMIIGRATLAPVTPKGEENHPLNGRSETLPAQGSVENHPRTAQDVLLTEEFWDDLEAFVKTKVKDAAQSSQIKSIFRKAWTSSR</sequence>
<dbReference type="Proteomes" id="UP000034164">
    <property type="component" value="Unassembled WGS sequence"/>
</dbReference>
<name>A0A0G2J403_9EURO</name>
<comment type="caution">
    <text evidence="4">The sequence shown here is derived from an EMBL/GenBank/DDBJ whole genome shotgun (WGS) entry which is preliminary data.</text>
</comment>
<dbReference type="InterPro" id="IPR024737">
    <property type="entry name" value="Get5_N"/>
</dbReference>
<dbReference type="InterPro" id="IPR049256">
    <property type="entry name" value="Get5_C"/>
</dbReference>
<dbReference type="EMBL" id="LCZI01000651">
    <property type="protein sequence ID" value="KKZ65424.1"/>
    <property type="molecule type" value="Genomic_DNA"/>
</dbReference>
<evidence type="ECO:0000259" key="2">
    <source>
        <dbReference type="Pfam" id="PF12754"/>
    </source>
</evidence>
<feature type="region of interest" description="Disordered" evidence="1">
    <location>
        <begin position="168"/>
        <end position="191"/>
    </location>
</feature>
<feature type="compositionally biased region" description="Polar residues" evidence="1">
    <location>
        <begin position="179"/>
        <end position="189"/>
    </location>
</feature>
<feature type="domain" description="Get5 C-terminal" evidence="3">
    <location>
        <begin position="189"/>
        <end position="237"/>
    </location>
</feature>
<dbReference type="AlphaFoldDB" id="A0A0G2J403"/>
<dbReference type="Pfam" id="PF12754">
    <property type="entry name" value="Get5_N"/>
    <property type="match status" value="1"/>
</dbReference>
<dbReference type="Gene3D" id="1.10.286.70">
    <property type="entry name" value="Get5 dimerization domain"/>
    <property type="match status" value="1"/>
</dbReference>
<dbReference type="OrthoDB" id="5366541at2759"/>
<accession>A0A0G2J403</accession>
<dbReference type="Pfam" id="PF17183">
    <property type="entry name" value="Get5_C"/>
    <property type="match status" value="1"/>
</dbReference>
<evidence type="ECO:0000259" key="3">
    <source>
        <dbReference type="Pfam" id="PF17183"/>
    </source>
</evidence>
<proteinExistence type="predicted"/>
<protein>
    <recommendedName>
        <fullName evidence="6">Ubiquitin-like domain-containing protein</fullName>
    </recommendedName>
</protein>
<dbReference type="VEuPathDB" id="FungiDB:EMCG_08758"/>
<reference evidence="5" key="1">
    <citation type="journal article" date="2015" name="PLoS Genet.">
        <title>The dynamic genome and transcriptome of the human fungal pathogen Blastomyces and close relative Emmonsia.</title>
        <authorList>
            <person name="Munoz J.F."/>
            <person name="Gauthier G.M."/>
            <person name="Desjardins C.A."/>
            <person name="Gallo J.E."/>
            <person name="Holder J."/>
            <person name="Sullivan T.D."/>
            <person name="Marty A.J."/>
            <person name="Carmen J.C."/>
            <person name="Chen Z."/>
            <person name="Ding L."/>
            <person name="Gujja S."/>
            <person name="Magrini V."/>
            <person name="Misas E."/>
            <person name="Mitreva M."/>
            <person name="Priest M."/>
            <person name="Saif S."/>
            <person name="Whiston E.A."/>
            <person name="Young S."/>
            <person name="Zeng Q."/>
            <person name="Goldman W.E."/>
            <person name="Mardis E.R."/>
            <person name="Taylor J.W."/>
            <person name="McEwen J.G."/>
            <person name="Clay O.K."/>
            <person name="Klein B.S."/>
            <person name="Cuomo C.A."/>
        </authorList>
    </citation>
    <scope>NUCLEOTIDE SEQUENCE [LARGE SCALE GENOMIC DNA]</scope>
    <source>
        <strain evidence="5">UAMH 3008</strain>
    </source>
</reference>
<evidence type="ECO:0000313" key="5">
    <source>
        <dbReference type="Proteomes" id="UP000034164"/>
    </source>
</evidence>
<evidence type="ECO:0000256" key="1">
    <source>
        <dbReference type="SAM" id="MobiDB-lite"/>
    </source>
</evidence>
<gene>
    <name evidence="4" type="ORF">EMCG_08758</name>
</gene>
<evidence type="ECO:0008006" key="6">
    <source>
        <dbReference type="Google" id="ProtNLM"/>
    </source>
</evidence>
<organism evidence="4 5">
    <name type="scientific">[Emmonsia] crescens</name>
    <dbReference type="NCBI Taxonomy" id="73230"/>
    <lineage>
        <taxon>Eukaryota</taxon>
        <taxon>Fungi</taxon>
        <taxon>Dikarya</taxon>
        <taxon>Ascomycota</taxon>
        <taxon>Pezizomycotina</taxon>
        <taxon>Eurotiomycetes</taxon>
        <taxon>Eurotiomycetidae</taxon>
        <taxon>Onygenales</taxon>
        <taxon>Ajellomycetaceae</taxon>
        <taxon>Emergomyces</taxon>
    </lineage>
</organism>
<feature type="domain" description="Get5 N-terminal" evidence="2">
    <location>
        <begin position="6"/>
        <end position="159"/>
    </location>
</feature>
<evidence type="ECO:0000313" key="4">
    <source>
        <dbReference type="EMBL" id="KKZ65424.1"/>
    </source>
</evidence>